<organism evidence="2 3">
    <name type="scientific">Phialemonium atrogriseum</name>
    <dbReference type="NCBI Taxonomy" id="1093897"/>
    <lineage>
        <taxon>Eukaryota</taxon>
        <taxon>Fungi</taxon>
        <taxon>Dikarya</taxon>
        <taxon>Ascomycota</taxon>
        <taxon>Pezizomycotina</taxon>
        <taxon>Sordariomycetes</taxon>
        <taxon>Sordariomycetidae</taxon>
        <taxon>Cephalothecales</taxon>
        <taxon>Cephalothecaceae</taxon>
        <taxon>Phialemonium</taxon>
    </lineage>
</organism>
<dbReference type="AlphaFoldDB" id="A0AAJ0BX75"/>
<evidence type="ECO:0000313" key="2">
    <source>
        <dbReference type="EMBL" id="KAK1766148.1"/>
    </source>
</evidence>
<accession>A0AAJ0BX75</accession>
<gene>
    <name evidence="2" type="ORF">QBC33DRAFT_109907</name>
</gene>
<name>A0AAJ0BX75_9PEZI</name>
<proteinExistence type="predicted"/>
<protein>
    <recommendedName>
        <fullName evidence="1">DUF6546 domain-containing protein</fullName>
    </recommendedName>
</protein>
<evidence type="ECO:0000259" key="1">
    <source>
        <dbReference type="Pfam" id="PF20183"/>
    </source>
</evidence>
<dbReference type="Pfam" id="PF20183">
    <property type="entry name" value="DUF6546"/>
    <property type="match status" value="1"/>
</dbReference>
<keyword evidence="3" id="KW-1185">Reference proteome</keyword>
<sequence>MLVRAFASKRRDFEHLSISYMIDAQQFFHSCQPSYTWHHLQSLILTSSILTHTASQKEFATSLHNASLAALNMPQLTSMVLWNSKQGEACAVIYHWGKAVGKLLLHGVVHGILSSVMMWLSPGRRLPLISTTYRSRTNEYRVLSTPMAMPFTICACQVELLIPYHCGRYVRRV</sequence>
<reference evidence="2" key="1">
    <citation type="submission" date="2023-06" db="EMBL/GenBank/DDBJ databases">
        <title>Genome-scale phylogeny and comparative genomics of the fungal order Sordariales.</title>
        <authorList>
            <consortium name="Lawrence Berkeley National Laboratory"/>
            <person name="Hensen N."/>
            <person name="Bonometti L."/>
            <person name="Westerberg I."/>
            <person name="Brannstrom I.O."/>
            <person name="Guillou S."/>
            <person name="Cros-Aarteil S."/>
            <person name="Calhoun S."/>
            <person name="Haridas S."/>
            <person name="Kuo A."/>
            <person name="Mondo S."/>
            <person name="Pangilinan J."/>
            <person name="Riley R."/>
            <person name="Labutti K."/>
            <person name="Andreopoulos B."/>
            <person name="Lipzen A."/>
            <person name="Chen C."/>
            <person name="Yanf M."/>
            <person name="Daum C."/>
            <person name="Ng V."/>
            <person name="Clum A."/>
            <person name="Steindorff A."/>
            <person name="Ohm R."/>
            <person name="Martin F."/>
            <person name="Silar P."/>
            <person name="Natvig D."/>
            <person name="Lalanne C."/>
            <person name="Gautier V."/>
            <person name="Ament-Velasquez S.L."/>
            <person name="Kruys A."/>
            <person name="Hutchinson M.I."/>
            <person name="Powell A.J."/>
            <person name="Barry K."/>
            <person name="Miller A.N."/>
            <person name="Grigoriev I.V."/>
            <person name="Debuchy R."/>
            <person name="Gladieux P."/>
            <person name="Thoren M.H."/>
            <person name="Johannesson H."/>
        </authorList>
    </citation>
    <scope>NUCLEOTIDE SEQUENCE</scope>
    <source>
        <strain evidence="2">8032-3</strain>
    </source>
</reference>
<dbReference type="RefSeq" id="XP_060282361.1">
    <property type="nucleotide sequence ID" value="XM_060421911.1"/>
</dbReference>
<dbReference type="InterPro" id="IPR046676">
    <property type="entry name" value="DUF6546"/>
</dbReference>
<dbReference type="EMBL" id="MU839012">
    <property type="protein sequence ID" value="KAK1766148.1"/>
    <property type="molecule type" value="Genomic_DNA"/>
</dbReference>
<dbReference type="GeneID" id="85305098"/>
<comment type="caution">
    <text evidence="2">The sequence shown here is derived from an EMBL/GenBank/DDBJ whole genome shotgun (WGS) entry which is preliminary data.</text>
</comment>
<dbReference type="Proteomes" id="UP001244011">
    <property type="component" value="Unassembled WGS sequence"/>
</dbReference>
<feature type="domain" description="DUF6546" evidence="1">
    <location>
        <begin position="2"/>
        <end position="100"/>
    </location>
</feature>
<evidence type="ECO:0000313" key="3">
    <source>
        <dbReference type="Proteomes" id="UP001244011"/>
    </source>
</evidence>